<proteinExistence type="predicted"/>
<dbReference type="Proteomes" id="UP000092730">
    <property type="component" value="Chromosome 1"/>
</dbReference>
<evidence type="ECO:0008006" key="4">
    <source>
        <dbReference type="Google" id="ProtNLM"/>
    </source>
</evidence>
<keyword evidence="3" id="KW-1185">Reference proteome</keyword>
<organism evidence="1">
    <name type="scientific">Kwoniella bestiolae CBS 10118</name>
    <dbReference type="NCBI Taxonomy" id="1296100"/>
    <lineage>
        <taxon>Eukaryota</taxon>
        <taxon>Fungi</taxon>
        <taxon>Dikarya</taxon>
        <taxon>Basidiomycota</taxon>
        <taxon>Agaricomycotina</taxon>
        <taxon>Tremellomycetes</taxon>
        <taxon>Tremellales</taxon>
        <taxon>Cryptococcaceae</taxon>
        <taxon>Kwoniella</taxon>
    </lineage>
</organism>
<reference evidence="1" key="1">
    <citation type="submission" date="2013-07" db="EMBL/GenBank/DDBJ databases">
        <title>The Genome Sequence of Cryptococcus bestiolae CBS10118.</title>
        <authorList>
            <consortium name="The Broad Institute Genome Sequencing Platform"/>
            <person name="Cuomo C."/>
            <person name="Litvintseva A."/>
            <person name="Chen Y."/>
            <person name="Heitman J."/>
            <person name="Sun S."/>
            <person name="Springer D."/>
            <person name="Dromer F."/>
            <person name="Young S.K."/>
            <person name="Zeng Q."/>
            <person name="Gargeya S."/>
            <person name="Fitzgerald M."/>
            <person name="Abouelleil A."/>
            <person name="Alvarado L."/>
            <person name="Berlin A.M."/>
            <person name="Chapman S.B."/>
            <person name="Dewar J."/>
            <person name="Goldberg J."/>
            <person name="Griggs A."/>
            <person name="Gujja S."/>
            <person name="Hansen M."/>
            <person name="Howarth C."/>
            <person name="Imamovic A."/>
            <person name="Larimer J."/>
            <person name="McCowan C."/>
            <person name="Murphy C."/>
            <person name="Pearson M."/>
            <person name="Priest M."/>
            <person name="Roberts A."/>
            <person name="Saif S."/>
            <person name="Shea T."/>
            <person name="Sykes S."/>
            <person name="Wortman J."/>
            <person name="Nusbaum C."/>
            <person name="Birren B."/>
        </authorList>
    </citation>
    <scope>NUCLEOTIDE SEQUENCE [LARGE SCALE GENOMIC DNA]</scope>
    <source>
        <strain evidence="1">CBS 10118</strain>
    </source>
</reference>
<dbReference type="KEGG" id="kbi:30208176"/>
<sequence>MPSEILSNLIPQLCEDKPTLSLLAQVSESSRTLAEPLLWRAIRLSPFSSTQKTIYPATDYMPFRTSTSTPLEEEYQVMGSIGISDVVDKWIKPFIHHVKILEVEHHPMDWCRSWSATNPSPILPNLQTLHLLYNNDGLTSAIHPAFPNRECRLLNSLEPRTVVLDMPLVDGRNPISLSRSISRSTRELIFVFGPSMRLVDGDICMIDEGMMGDLNLNLQRITIVFVLSLLPKPQEGEEEEEVDEEAVEEAKRGLSNSTYLISIFMAFERIPFTIVNAGYNEKMRFENEKISMDVLDREAPGVFAERLYSMASAYGWTEEEIQERQDGLSFLTLEEWAERRDMWDGKIGGEKLQRWREAMNGI</sequence>
<reference evidence="1" key="3">
    <citation type="submission" date="2014-01" db="EMBL/GenBank/DDBJ databases">
        <title>Evolution of pathogenesis and genome organization in the Tremellales.</title>
        <authorList>
            <person name="Cuomo C."/>
            <person name="Litvintseva A."/>
            <person name="Heitman J."/>
            <person name="Chen Y."/>
            <person name="Sun S."/>
            <person name="Springer D."/>
            <person name="Dromer F."/>
            <person name="Young S."/>
            <person name="Zeng Q."/>
            <person name="Chapman S."/>
            <person name="Gujja S."/>
            <person name="Saif S."/>
            <person name="Birren B."/>
        </authorList>
    </citation>
    <scope>NUCLEOTIDE SEQUENCE</scope>
    <source>
        <strain evidence="1">CBS 10118</strain>
    </source>
</reference>
<evidence type="ECO:0000313" key="2">
    <source>
        <dbReference type="EMBL" id="WVW78448.1"/>
    </source>
</evidence>
<evidence type="ECO:0000313" key="1">
    <source>
        <dbReference type="EMBL" id="OCF26100.1"/>
    </source>
</evidence>
<protein>
    <recommendedName>
        <fullName evidence="4">F-box domain-containing protein</fullName>
    </recommendedName>
</protein>
<dbReference type="GeneID" id="30208176"/>
<dbReference type="VEuPathDB" id="FungiDB:I302_03777"/>
<gene>
    <name evidence="1" type="ORF">I302_03777</name>
    <name evidence="2" type="ORF">I302_100402</name>
</gene>
<dbReference type="EMBL" id="CP144541">
    <property type="protein sequence ID" value="WVW78448.1"/>
    <property type="molecule type" value="Genomic_DNA"/>
</dbReference>
<dbReference type="RefSeq" id="XP_019047170.1">
    <property type="nucleotide sequence ID" value="XM_019190422.1"/>
</dbReference>
<evidence type="ECO:0000313" key="3">
    <source>
        <dbReference type="Proteomes" id="UP000092730"/>
    </source>
</evidence>
<name>A0A1B9G526_9TREE</name>
<reference evidence="2" key="4">
    <citation type="submission" date="2024-02" db="EMBL/GenBank/DDBJ databases">
        <title>Comparative genomics of Cryptococcus and Kwoniella reveals pathogenesis evolution and contrasting modes of karyotype evolution via chromosome fusion or intercentromeric recombination.</title>
        <authorList>
            <person name="Coelho M.A."/>
            <person name="David-Palma M."/>
            <person name="Shea T."/>
            <person name="Bowers K."/>
            <person name="McGinley-Smith S."/>
            <person name="Mohammad A.W."/>
            <person name="Gnirke A."/>
            <person name="Yurkov A.M."/>
            <person name="Nowrousian M."/>
            <person name="Sun S."/>
            <person name="Cuomo C.A."/>
            <person name="Heitman J."/>
        </authorList>
    </citation>
    <scope>NUCLEOTIDE SEQUENCE</scope>
    <source>
        <strain evidence="2">CBS 10118</strain>
    </source>
</reference>
<dbReference type="EMBL" id="KI894020">
    <property type="protein sequence ID" value="OCF26100.1"/>
    <property type="molecule type" value="Genomic_DNA"/>
</dbReference>
<reference evidence="2" key="2">
    <citation type="submission" date="2013-07" db="EMBL/GenBank/DDBJ databases">
        <authorList>
            <consortium name="The Broad Institute Genome Sequencing Platform"/>
            <person name="Cuomo C."/>
            <person name="Litvintseva A."/>
            <person name="Chen Y."/>
            <person name="Heitman J."/>
            <person name="Sun S."/>
            <person name="Springer D."/>
            <person name="Dromer F."/>
            <person name="Young S.K."/>
            <person name="Zeng Q."/>
            <person name="Gargeya S."/>
            <person name="Fitzgerald M."/>
            <person name="Abouelleil A."/>
            <person name="Alvarado L."/>
            <person name="Berlin A.M."/>
            <person name="Chapman S.B."/>
            <person name="Dewar J."/>
            <person name="Goldberg J."/>
            <person name="Griggs A."/>
            <person name="Gujja S."/>
            <person name="Hansen M."/>
            <person name="Howarth C."/>
            <person name="Imamovic A."/>
            <person name="Larimer J."/>
            <person name="McCowan C."/>
            <person name="Murphy C."/>
            <person name="Pearson M."/>
            <person name="Priest M."/>
            <person name="Roberts A."/>
            <person name="Saif S."/>
            <person name="Shea T."/>
            <person name="Sykes S."/>
            <person name="Wortman J."/>
            <person name="Nusbaum C."/>
            <person name="Birren B."/>
        </authorList>
    </citation>
    <scope>NUCLEOTIDE SEQUENCE</scope>
    <source>
        <strain evidence="2">CBS 10118</strain>
    </source>
</reference>
<dbReference type="AlphaFoldDB" id="A0A1B9G526"/>
<accession>A0A1B9G526</accession>